<keyword evidence="3" id="KW-0804">Transcription</keyword>
<dbReference type="GO" id="GO:0006355">
    <property type="term" value="P:regulation of DNA-templated transcription"/>
    <property type="evidence" value="ECO:0007669"/>
    <property type="project" value="InterPro"/>
</dbReference>
<evidence type="ECO:0000256" key="3">
    <source>
        <dbReference type="ARBA" id="ARBA00023163"/>
    </source>
</evidence>
<gene>
    <name evidence="5" type="ORF">RJN63_24895</name>
</gene>
<feature type="domain" description="HTH crp-type" evidence="4">
    <location>
        <begin position="149"/>
        <end position="222"/>
    </location>
</feature>
<dbReference type="CDD" id="cd00038">
    <property type="entry name" value="CAP_ED"/>
    <property type="match status" value="1"/>
</dbReference>
<evidence type="ECO:0000256" key="1">
    <source>
        <dbReference type="ARBA" id="ARBA00023015"/>
    </source>
</evidence>
<dbReference type="InterPro" id="IPR036388">
    <property type="entry name" value="WH-like_DNA-bd_sf"/>
</dbReference>
<evidence type="ECO:0000256" key="2">
    <source>
        <dbReference type="ARBA" id="ARBA00023125"/>
    </source>
</evidence>
<dbReference type="RefSeq" id="WP_310838809.1">
    <property type="nucleotide sequence ID" value="NZ_JAVLSM010000020.1"/>
</dbReference>
<dbReference type="InterPro" id="IPR036390">
    <property type="entry name" value="WH_DNA-bd_sf"/>
</dbReference>
<dbReference type="AlphaFoldDB" id="A0AAE4GFP2"/>
<dbReference type="InterPro" id="IPR012318">
    <property type="entry name" value="HTH_CRP"/>
</dbReference>
<dbReference type="InterPro" id="IPR000595">
    <property type="entry name" value="cNMP-bd_dom"/>
</dbReference>
<dbReference type="InterPro" id="IPR018490">
    <property type="entry name" value="cNMP-bd_dom_sf"/>
</dbReference>
<evidence type="ECO:0000259" key="4">
    <source>
        <dbReference type="PROSITE" id="PS51063"/>
    </source>
</evidence>
<dbReference type="InterPro" id="IPR014710">
    <property type="entry name" value="RmlC-like_jellyroll"/>
</dbReference>
<dbReference type="SMART" id="SM00419">
    <property type="entry name" value="HTH_CRP"/>
    <property type="match status" value="1"/>
</dbReference>
<sequence length="241" mass="27418">MNTLLTRQVMRSSIWFRNWPTTVLENLLSGSQYRIYKKGDLIYEDSSSHLVFLVSGAVWLNVRTAVGREKFGMMFSPALLGVSQILEQRDLLDSLCDCVCADECLAVLIPRKTFVSSMQTNPLLWQLFTESLIYHQREWLALGFGLHTGPVRRRVLWTLYKFSRSSGNTKAGSSTLSLDISQEEIAAITQSSRQYVNRVLQQLEREGLLRAGYKKLEVVDTEAFSMMCRNAFSSADEASEH</sequence>
<name>A0AAE4GFP2_9BURK</name>
<dbReference type="Gene3D" id="2.60.120.10">
    <property type="entry name" value="Jelly Rolls"/>
    <property type="match status" value="1"/>
</dbReference>
<accession>A0AAE4GFP2</accession>
<dbReference type="Gene3D" id="1.10.10.10">
    <property type="entry name" value="Winged helix-like DNA-binding domain superfamily/Winged helix DNA-binding domain"/>
    <property type="match status" value="1"/>
</dbReference>
<organism evidence="5">
    <name type="scientific">Herbaspirillum huttiense subsp. nephrolepidis</name>
    <dbReference type="NCBI Taxonomy" id="3075126"/>
    <lineage>
        <taxon>Bacteria</taxon>
        <taxon>Pseudomonadati</taxon>
        <taxon>Pseudomonadota</taxon>
        <taxon>Betaproteobacteria</taxon>
        <taxon>Burkholderiales</taxon>
        <taxon>Oxalobacteraceae</taxon>
        <taxon>Herbaspirillum</taxon>
    </lineage>
</organism>
<reference evidence="5" key="1">
    <citation type="submission" date="2023-02" db="EMBL/GenBank/DDBJ databases">
        <title>Description of Herbaspirillum huttiense subsp. nephrolepsisexaltata and Herbaspirillum huttiense subsp. lycopersicon.</title>
        <authorList>
            <person name="Poudel M."/>
            <person name="Sharma A."/>
            <person name="Goss E."/>
            <person name="Tapia J.H."/>
            <person name="Harmon C.M."/>
            <person name="Jones J.B."/>
        </authorList>
    </citation>
    <scope>NUCLEOTIDE SEQUENCE</scope>
    <source>
        <strain evidence="5">NC40101</strain>
    </source>
</reference>
<keyword evidence="2" id="KW-0238">DNA-binding</keyword>
<dbReference type="GO" id="GO:0003677">
    <property type="term" value="F:DNA binding"/>
    <property type="evidence" value="ECO:0007669"/>
    <property type="project" value="UniProtKB-KW"/>
</dbReference>
<protein>
    <submittedName>
        <fullName evidence="5">Crp/Fnr family transcriptional regulator</fullName>
    </submittedName>
</protein>
<keyword evidence="1" id="KW-0805">Transcription regulation</keyword>
<dbReference type="Pfam" id="PF13545">
    <property type="entry name" value="HTH_Crp_2"/>
    <property type="match status" value="1"/>
</dbReference>
<dbReference type="SUPFAM" id="SSF46785">
    <property type="entry name" value="Winged helix' DNA-binding domain"/>
    <property type="match status" value="1"/>
</dbReference>
<dbReference type="EMBL" id="JAVRAA010000018">
    <property type="protein sequence ID" value="MDT0340089.1"/>
    <property type="molecule type" value="Genomic_DNA"/>
</dbReference>
<dbReference type="PROSITE" id="PS51063">
    <property type="entry name" value="HTH_CRP_2"/>
    <property type="match status" value="1"/>
</dbReference>
<proteinExistence type="predicted"/>
<evidence type="ECO:0000313" key="5">
    <source>
        <dbReference type="EMBL" id="MDT0340089.1"/>
    </source>
</evidence>
<dbReference type="SUPFAM" id="SSF51206">
    <property type="entry name" value="cAMP-binding domain-like"/>
    <property type="match status" value="1"/>
</dbReference>
<comment type="caution">
    <text evidence="5">The sequence shown here is derived from an EMBL/GenBank/DDBJ whole genome shotgun (WGS) entry which is preliminary data.</text>
</comment>